<keyword evidence="3" id="KW-1185">Reference proteome</keyword>
<dbReference type="InterPro" id="IPR009049">
    <property type="entry name" value="Argininosuccinate_lyase"/>
</dbReference>
<dbReference type="PANTHER" id="PTHR43814:SF1">
    <property type="entry name" value="ARGININOSUCCINATE LYASE"/>
    <property type="match status" value="1"/>
</dbReference>
<dbReference type="PANTHER" id="PTHR43814">
    <property type="entry name" value="ARGININOSUCCINATE LYASE"/>
    <property type="match status" value="1"/>
</dbReference>
<feature type="domain" description="Fumarate lyase N-terminal" evidence="1">
    <location>
        <begin position="23"/>
        <end position="113"/>
    </location>
</feature>
<dbReference type="Gene3D" id="1.10.40.30">
    <property type="entry name" value="Fumarase/aspartase (C-terminal domain)"/>
    <property type="match status" value="1"/>
</dbReference>
<dbReference type="GO" id="GO:0004056">
    <property type="term" value="F:argininosuccinate lyase activity"/>
    <property type="evidence" value="ECO:0007669"/>
    <property type="project" value="InterPro"/>
</dbReference>
<dbReference type="SUPFAM" id="SSF48557">
    <property type="entry name" value="L-aspartase-like"/>
    <property type="match status" value="1"/>
</dbReference>
<gene>
    <name evidence="2" type="ORF">BBK36DRAFT_1156625</name>
</gene>
<proteinExistence type="predicted"/>
<dbReference type="RefSeq" id="XP_024753397.1">
    <property type="nucleotide sequence ID" value="XM_024893943.1"/>
</dbReference>
<reference evidence="3" key="1">
    <citation type="submission" date="2016-07" db="EMBL/GenBank/DDBJ databases">
        <title>Multiple horizontal gene transfer events from other fungi enriched the ability of initially mycotrophic Trichoderma (Ascomycota) to feed on dead plant biomass.</title>
        <authorList>
            <consortium name="DOE Joint Genome Institute"/>
            <person name="Atanasova L."/>
            <person name="Chenthamara K."/>
            <person name="Zhang J."/>
            <person name="Grujic M."/>
            <person name="Henrissat B."/>
            <person name="Kuo A."/>
            <person name="Aerts A."/>
            <person name="Salamov A."/>
            <person name="Lipzen A."/>
            <person name="Labutti K."/>
            <person name="Barry K."/>
            <person name="Miao Y."/>
            <person name="Rahimi M.J."/>
            <person name="Shen Q."/>
            <person name="Grigoriev I.V."/>
            <person name="Kubicek C.P."/>
            <person name="Druzhinina I.S."/>
        </authorList>
    </citation>
    <scope>NUCLEOTIDE SEQUENCE [LARGE SCALE GENOMIC DNA]</scope>
    <source>
        <strain evidence="3">TUCIM 6016</strain>
    </source>
</reference>
<dbReference type="GO" id="GO:0042450">
    <property type="term" value="P:L-arginine biosynthetic process via ornithine"/>
    <property type="evidence" value="ECO:0007669"/>
    <property type="project" value="InterPro"/>
</dbReference>
<dbReference type="AlphaFoldDB" id="A0A2T4BL94"/>
<dbReference type="Proteomes" id="UP000241546">
    <property type="component" value="Unassembled WGS sequence"/>
</dbReference>
<dbReference type="GeneID" id="36602061"/>
<evidence type="ECO:0000313" key="3">
    <source>
        <dbReference type="Proteomes" id="UP000241546"/>
    </source>
</evidence>
<dbReference type="Gene3D" id="1.10.275.10">
    <property type="entry name" value="Fumarase/aspartase (N-terminal domain)"/>
    <property type="match status" value="1"/>
</dbReference>
<dbReference type="InterPro" id="IPR008948">
    <property type="entry name" value="L-Aspartase-like"/>
</dbReference>
<protein>
    <recommendedName>
        <fullName evidence="1">Fumarate lyase N-terminal domain-containing protein</fullName>
    </recommendedName>
</protein>
<dbReference type="OrthoDB" id="2561043at2759"/>
<evidence type="ECO:0000259" key="1">
    <source>
        <dbReference type="Pfam" id="PF00206"/>
    </source>
</evidence>
<dbReference type="EMBL" id="KZ680208">
    <property type="protein sequence ID" value="PTB70077.1"/>
    <property type="molecule type" value="Genomic_DNA"/>
</dbReference>
<accession>A0A2T4BL94</accession>
<dbReference type="InterPro" id="IPR022761">
    <property type="entry name" value="Fumarate_lyase_N"/>
</dbReference>
<dbReference type="InterPro" id="IPR024083">
    <property type="entry name" value="Fumarase/histidase_N"/>
</dbReference>
<name>A0A2T4BL94_9HYPO</name>
<dbReference type="GO" id="GO:0005829">
    <property type="term" value="C:cytosol"/>
    <property type="evidence" value="ECO:0007669"/>
    <property type="project" value="TreeGrafter"/>
</dbReference>
<sequence length="160" mass="17759">MFEQLSFSLELLGGVKAGQWQVLYKQDVVGSTAFARPNAKAGIITQEEFEKLEQGLHEIEKEWEAGTFTIVSGADEDIFTANERQFDEIICINIAGKLHTGRSRNEHVSTGMPMNELSFEQLKATDSRFEEDIAEAFVFETSVEGWSAAESGTSKSSVLE</sequence>
<dbReference type="Pfam" id="PF00206">
    <property type="entry name" value="Lyase_1"/>
    <property type="match status" value="1"/>
</dbReference>
<evidence type="ECO:0000313" key="2">
    <source>
        <dbReference type="EMBL" id="PTB70077.1"/>
    </source>
</evidence>
<organism evidence="2 3">
    <name type="scientific">Trichoderma citrinoviride</name>
    <dbReference type="NCBI Taxonomy" id="58853"/>
    <lineage>
        <taxon>Eukaryota</taxon>
        <taxon>Fungi</taxon>
        <taxon>Dikarya</taxon>
        <taxon>Ascomycota</taxon>
        <taxon>Pezizomycotina</taxon>
        <taxon>Sordariomycetes</taxon>
        <taxon>Hypocreomycetidae</taxon>
        <taxon>Hypocreales</taxon>
        <taxon>Hypocreaceae</taxon>
        <taxon>Trichoderma</taxon>
    </lineage>
</organism>